<dbReference type="InterPro" id="IPR038588">
    <property type="entry name" value="XS_domain_sf"/>
</dbReference>
<keyword evidence="1 3" id="KW-0175">Coiled coil</keyword>
<evidence type="ECO:0000256" key="4">
    <source>
        <dbReference type="SAM" id="Phobius"/>
    </source>
</evidence>
<evidence type="ECO:0000256" key="3">
    <source>
        <dbReference type="SAM" id="Coils"/>
    </source>
</evidence>
<dbReference type="Pfam" id="PF03470">
    <property type="entry name" value="zf-XS"/>
    <property type="match status" value="1"/>
</dbReference>
<dbReference type="InterPro" id="IPR005379">
    <property type="entry name" value="FDM1-5/IDN2_XH"/>
</dbReference>
<evidence type="ECO:0000313" key="9">
    <source>
        <dbReference type="Proteomes" id="UP000243459"/>
    </source>
</evidence>
<dbReference type="Pfam" id="PF03468">
    <property type="entry name" value="XS"/>
    <property type="match status" value="1"/>
</dbReference>
<dbReference type="PANTHER" id="PTHR21596:SF3">
    <property type="entry name" value="FACTOR OF DNA METHYLATION 1-RELATED"/>
    <property type="match status" value="1"/>
</dbReference>
<feature type="domain" description="XS" evidence="5">
    <location>
        <begin position="183"/>
        <end position="291"/>
    </location>
</feature>
<dbReference type="Proteomes" id="UP000243459">
    <property type="component" value="Chromosome 7"/>
</dbReference>
<dbReference type="EMBL" id="CM007387">
    <property type="protein sequence ID" value="ONK62239.1"/>
    <property type="molecule type" value="Genomic_DNA"/>
</dbReference>
<dbReference type="PANTHER" id="PTHR21596">
    <property type="entry name" value="RIBONUCLEASE P SUBUNIT P38"/>
    <property type="match status" value="1"/>
</dbReference>
<dbReference type="InterPro" id="IPR005380">
    <property type="entry name" value="XS_domain"/>
</dbReference>
<keyword evidence="4" id="KW-1133">Transmembrane helix</keyword>
<feature type="transmembrane region" description="Helical" evidence="4">
    <location>
        <begin position="34"/>
        <end position="56"/>
    </location>
</feature>
<dbReference type="Pfam" id="PF03469">
    <property type="entry name" value="XH"/>
    <property type="match status" value="1"/>
</dbReference>
<keyword evidence="9" id="KW-1185">Reference proteome</keyword>
<organism evidence="8 9">
    <name type="scientific">Asparagus officinalis</name>
    <name type="common">Garden asparagus</name>
    <dbReference type="NCBI Taxonomy" id="4686"/>
    <lineage>
        <taxon>Eukaryota</taxon>
        <taxon>Viridiplantae</taxon>
        <taxon>Streptophyta</taxon>
        <taxon>Embryophyta</taxon>
        <taxon>Tracheophyta</taxon>
        <taxon>Spermatophyta</taxon>
        <taxon>Magnoliopsida</taxon>
        <taxon>Liliopsida</taxon>
        <taxon>Asparagales</taxon>
        <taxon>Asparagaceae</taxon>
        <taxon>Asparagoideae</taxon>
        <taxon>Asparagus</taxon>
    </lineage>
</organism>
<proteinExistence type="predicted"/>
<sequence>MITNLRLKRGTVSPSIFNSPSLTLSRERARVRSLIFSFHFGVSINLSILGVPFHLLGVCRLLFCSYSVSMDSSGGEASEISDSEIDEYEDKSYKCLKSGELKVQISDNSYKCPFCTGKKKQDYRYKELFQHANAIGTSSNRGAKVKAKHRALANYMKNDIDETSSSLQLMVVAPEPPEPAGEDIFMFPWMGILVNVPTEWKDGRYVGGSGTKLKEQLSRFHPLKVTPLWNYRGHTGNAIVSFSKDWSGFKDAMAFENNFETKHLGKNDWYEKKHHSPEIYGWVARAHDYNSGGPVGEFLQKNGDLKTITDLTNEESRKTDKLVANLANEIEIKNKHLQDLECKYNQTNLSLDKAMEEKEALLQAYNIEIQKMQCLARDHSRRIFEENERLRSQLDSKRKELDDRCKQLDKLVAQSDMEKSKLAVEKQKNAMRNSSLAMASLEQQKADENVLKLVEEQKKEKEAALNKILHLEKQLDAKQKLELEIQQLKGKLNVMKYMGGEDDTGVKKKMEEMSEELQDKIEEMEGLEALNQTLVVKERMSNDELQDARKELMTVLTDMLSNRTLIGIKRMGELDEKAFQIACRRKFAKVDADIKAAVYCSEWQEHLKKPDWHPFKVITDGDKIQEVLKEDDEKLVALKKELGDEVYNAVTTALTEINTYNPSGRYVIPELWNFKEGRKASLKEVIQYILKQLKTLKRKRG</sequence>
<dbReference type="InterPro" id="IPR005381">
    <property type="entry name" value="Znf-XS_domain"/>
</dbReference>
<evidence type="ECO:0000259" key="5">
    <source>
        <dbReference type="Pfam" id="PF03468"/>
    </source>
</evidence>
<accession>A0A5P1EBR9</accession>
<evidence type="ECO:0000259" key="6">
    <source>
        <dbReference type="Pfam" id="PF03469"/>
    </source>
</evidence>
<protein>
    <recommendedName>
        <fullName evidence="10">Factor of DNA methylation 1-5/IDN2 domain-containing protein</fullName>
    </recommendedName>
</protein>
<evidence type="ECO:0008006" key="10">
    <source>
        <dbReference type="Google" id="ProtNLM"/>
    </source>
</evidence>
<reference evidence="9" key="1">
    <citation type="journal article" date="2017" name="Nat. Commun.">
        <title>The asparagus genome sheds light on the origin and evolution of a young Y chromosome.</title>
        <authorList>
            <person name="Harkess A."/>
            <person name="Zhou J."/>
            <person name="Xu C."/>
            <person name="Bowers J.E."/>
            <person name="Van der Hulst R."/>
            <person name="Ayyampalayam S."/>
            <person name="Mercati F."/>
            <person name="Riccardi P."/>
            <person name="McKain M.R."/>
            <person name="Kakrana A."/>
            <person name="Tang H."/>
            <person name="Ray J."/>
            <person name="Groenendijk J."/>
            <person name="Arikit S."/>
            <person name="Mathioni S.M."/>
            <person name="Nakano M."/>
            <person name="Shan H."/>
            <person name="Telgmann-Rauber A."/>
            <person name="Kanno A."/>
            <person name="Yue Z."/>
            <person name="Chen H."/>
            <person name="Li W."/>
            <person name="Chen Y."/>
            <person name="Xu X."/>
            <person name="Zhang Y."/>
            <person name="Luo S."/>
            <person name="Chen H."/>
            <person name="Gao J."/>
            <person name="Mao Z."/>
            <person name="Pires J.C."/>
            <person name="Luo M."/>
            <person name="Kudrna D."/>
            <person name="Wing R.A."/>
            <person name="Meyers B.C."/>
            <person name="Yi K."/>
            <person name="Kong H."/>
            <person name="Lavrijsen P."/>
            <person name="Sunseri F."/>
            <person name="Falavigna A."/>
            <person name="Ye Y."/>
            <person name="Leebens-Mack J.H."/>
            <person name="Chen G."/>
        </authorList>
    </citation>
    <scope>NUCLEOTIDE SEQUENCE [LARGE SCALE GENOMIC DNA]</scope>
    <source>
        <strain evidence="9">cv. DH0086</strain>
    </source>
</reference>
<dbReference type="OMA" id="DQKKMKH"/>
<name>A0A5P1EBR9_ASPOF</name>
<dbReference type="Gramene" id="ONK62239">
    <property type="protein sequence ID" value="ONK62239"/>
    <property type="gene ID" value="A4U43_C07F1800"/>
</dbReference>
<evidence type="ECO:0000259" key="7">
    <source>
        <dbReference type="Pfam" id="PF03470"/>
    </source>
</evidence>
<evidence type="ECO:0000256" key="1">
    <source>
        <dbReference type="ARBA" id="ARBA00023054"/>
    </source>
</evidence>
<keyword evidence="4" id="KW-0472">Membrane</keyword>
<feature type="coiled-coil region" evidence="3">
    <location>
        <begin position="323"/>
        <end position="530"/>
    </location>
</feature>
<evidence type="ECO:0000256" key="2">
    <source>
        <dbReference type="ARBA" id="ARBA00023158"/>
    </source>
</evidence>
<dbReference type="Gene3D" id="3.30.70.2890">
    <property type="entry name" value="XS domain"/>
    <property type="match status" value="1"/>
</dbReference>
<dbReference type="InterPro" id="IPR045177">
    <property type="entry name" value="FDM1-5/IDN2"/>
</dbReference>
<keyword evidence="4" id="KW-0812">Transmembrane</keyword>
<evidence type="ECO:0000313" key="8">
    <source>
        <dbReference type="EMBL" id="ONK62239.1"/>
    </source>
</evidence>
<dbReference type="AlphaFoldDB" id="A0A5P1EBR9"/>
<feature type="domain" description="Zinc finger-XS" evidence="7">
    <location>
        <begin position="112"/>
        <end position="153"/>
    </location>
</feature>
<dbReference type="GO" id="GO:0080188">
    <property type="term" value="P:gene silencing by siRNA-directed DNA methylation"/>
    <property type="evidence" value="ECO:0007669"/>
    <property type="project" value="InterPro"/>
</dbReference>
<gene>
    <name evidence="8" type="ORF">A4U43_C07F1800</name>
</gene>
<feature type="domain" description="Factor of DNA methylation 1-5/IDN2" evidence="6">
    <location>
        <begin position="569"/>
        <end position="699"/>
    </location>
</feature>
<dbReference type="CDD" id="cd12266">
    <property type="entry name" value="RRM_like_XS"/>
    <property type="match status" value="1"/>
</dbReference>
<keyword evidence="2" id="KW-0943">RNA-mediated gene silencing</keyword>